<dbReference type="eggNOG" id="KOG3525">
    <property type="taxonomic scope" value="Eukaryota"/>
</dbReference>
<dbReference type="InterPro" id="IPR022398">
    <property type="entry name" value="Peptidase_S8_His-AS"/>
</dbReference>
<keyword evidence="5 11" id="KW-0378">Hydrolase</keyword>
<feature type="active site" description="Charge relay system" evidence="10 11">
    <location>
        <position position="254"/>
    </location>
</feature>
<dbReference type="SUPFAM" id="SSF52743">
    <property type="entry name" value="Subtilisin-like"/>
    <property type="match status" value="1"/>
</dbReference>
<dbReference type="PRINTS" id="PR00723">
    <property type="entry name" value="SUBTILISIN"/>
</dbReference>
<dbReference type="PROSITE" id="PS00137">
    <property type="entry name" value="SUBTILASE_HIS"/>
    <property type="match status" value="1"/>
</dbReference>
<dbReference type="GO" id="GO:0005802">
    <property type="term" value="C:trans-Golgi network"/>
    <property type="evidence" value="ECO:0000318"/>
    <property type="project" value="GO_Central"/>
</dbReference>
<dbReference type="GO" id="GO:0000139">
    <property type="term" value="C:Golgi membrane"/>
    <property type="evidence" value="ECO:0000318"/>
    <property type="project" value="GO_Central"/>
</dbReference>
<evidence type="ECO:0000256" key="11">
    <source>
        <dbReference type="PROSITE-ProRule" id="PRU01240"/>
    </source>
</evidence>
<accession>A7SVH1</accession>
<dbReference type="PROSITE" id="PS00136">
    <property type="entry name" value="SUBTILASE_ASP"/>
    <property type="match status" value="1"/>
</dbReference>
<dbReference type="Pfam" id="PF01483">
    <property type="entry name" value="P_proprotein"/>
    <property type="match status" value="1"/>
</dbReference>
<feature type="active site" description="Charge relay system" evidence="10 11">
    <location>
        <position position="80"/>
    </location>
</feature>
<keyword evidence="9" id="KW-0325">Glycoprotein</keyword>
<dbReference type="InterPro" id="IPR015500">
    <property type="entry name" value="Peptidase_S8_subtilisin-rel"/>
</dbReference>
<dbReference type="CDD" id="cd04059">
    <property type="entry name" value="Peptidases_S8_Protein_convertases_Kexins_Furin-like"/>
    <property type="match status" value="1"/>
</dbReference>
<keyword evidence="4" id="KW-0732">Signal</keyword>
<dbReference type="InterPro" id="IPR034182">
    <property type="entry name" value="Kexin/furin"/>
</dbReference>
<organism evidence="14 15">
    <name type="scientific">Nematostella vectensis</name>
    <name type="common">Starlet sea anemone</name>
    <dbReference type="NCBI Taxonomy" id="45351"/>
    <lineage>
        <taxon>Eukaryota</taxon>
        <taxon>Metazoa</taxon>
        <taxon>Cnidaria</taxon>
        <taxon>Anthozoa</taxon>
        <taxon>Hexacorallia</taxon>
        <taxon>Actiniaria</taxon>
        <taxon>Edwardsiidae</taxon>
        <taxon>Nematostella</taxon>
    </lineage>
</organism>
<dbReference type="InterPro" id="IPR023828">
    <property type="entry name" value="Peptidase_S8_Ser-AS"/>
</dbReference>
<dbReference type="Proteomes" id="UP000001593">
    <property type="component" value="Unassembled WGS sequence"/>
</dbReference>
<dbReference type="FunFam" id="3.40.50.200:FF:000001">
    <property type="entry name" value="Furin 2, isoform B"/>
    <property type="match status" value="1"/>
</dbReference>
<dbReference type="InterPro" id="IPR000209">
    <property type="entry name" value="Peptidase_S8/S53_dom"/>
</dbReference>
<dbReference type="PANTHER" id="PTHR42884:SF3">
    <property type="entry name" value="FURIN-LIKE PROTEASE 1, ISOFORMS 1_1-X_2"/>
    <property type="match status" value="1"/>
</dbReference>
<evidence type="ECO:0000256" key="8">
    <source>
        <dbReference type="ARBA" id="ARBA00023157"/>
    </source>
</evidence>
<dbReference type="PROSITE" id="PS51892">
    <property type="entry name" value="SUBTILASE"/>
    <property type="match status" value="1"/>
</dbReference>
<evidence type="ECO:0000256" key="6">
    <source>
        <dbReference type="ARBA" id="ARBA00022825"/>
    </source>
</evidence>
<evidence type="ECO:0000256" key="5">
    <source>
        <dbReference type="ARBA" id="ARBA00022801"/>
    </source>
</evidence>
<evidence type="ECO:0000259" key="13">
    <source>
        <dbReference type="PROSITE" id="PS51829"/>
    </source>
</evidence>
<dbReference type="InterPro" id="IPR002884">
    <property type="entry name" value="P_dom"/>
</dbReference>
<dbReference type="InterPro" id="IPR036852">
    <property type="entry name" value="Peptidase_S8/S53_dom_sf"/>
</dbReference>
<evidence type="ECO:0000256" key="3">
    <source>
        <dbReference type="ARBA" id="ARBA00022685"/>
    </source>
</evidence>
<dbReference type="InterPro" id="IPR023827">
    <property type="entry name" value="Peptidase_S8_Asp-AS"/>
</dbReference>
<feature type="active site" description="Charge relay system" evidence="10 11">
    <location>
        <position position="39"/>
    </location>
</feature>
<keyword evidence="7" id="KW-0865">Zymogen</keyword>
<evidence type="ECO:0000256" key="4">
    <source>
        <dbReference type="ARBA" id="ARBA00022729"/>
    </source>
</evidence>
<keyword evidence="6 11" id="KW-0720">Serine protease</keyword>
<dbReference type="EMBL" id="DS469835">
    <property type="protein sequence ID" value="EDO32292.1"/>
    <property type="molecule type" value="Genomic_DNA"/>
</dbReference>
<evidence type="ECO:0000256" key="1">
    <source>
        <dbReference type="ARBA" id="ARBA00001913"/>
    </source>
</evidence>
<dbReference type="InParanoid" id="A7SVH1"/>
<keyword evidence="2 11" id="KW-0645">Protease</keyword>
<evidence type="ECO:0000256" key="7">
    <source>
        <dbReference type="ARBA" id="ARBA00023145"/>
    </source>
</evidence>
<dbReference type="InterPro" id="IPR008979">
    <property type="entry name" value="Galactose-bd-like_sf"/>
</dbReference>
<dbReference type="HOGENOM" id="CLU_002976_4_5_1"/>
<dbReference type="PROSITE" id="PS51829">
    <property type="entry name" value="P_HOMO_B"/>
    <property type="match status" value="1"/>
</dbReference>
<dbReference type="FunFam" id="2.60.120.260:FF:000006">
    <property type="entry name" value="Proprotein convertase subtilisin/kexin type 5"/>
    <property type="match status" value="1"/>
</dbReference>
<sequence length="443" mass="48761">DPLFEEQWHLAGYEAFDHHVLPVWQMGVYGKDVVVSILDDGIEYTHDDLKENYDKLASYDFNSNDADPAPRYTWNDENRHGTRCAGEVAAQMNNSVCGVGVAPKAKVGGVRMLDGDVTDAVEAGSLSLNPQHIDIYSASWGPDDDGKTVDGPARLARKAFTDGIEKGRGGKGSIYVWASGNGGRTSDNCNCDGYTNSIYTLSISSVTEIGNSPWYSEACSSTLASAFSSGSWNNRKIVTVDVRNRCTKTHTGTSASAPLAAGILAMALEVNRNLTWRDMQHIVVRTCTMDKLNMHDVVTNGVGRLVSHTFGYGLLDATRLVKLARVWRTVPPQRVSFLFIYRKIPDDGALTVRTEATGCTGTANEIRYLEHVECIISLDSVKRGDISIYLTSPRGTRSTLLGKRIRDNSQNGFHDWAFMTTHSWEENPTGTWTLEIFNEKTPS</sequence>
<dbReference type="GO" id="GO:0004252">
    <property type="term" value="F:serine-type endopeptidase activity"/>
    <property type="evidence" value="ECO:0000318"/>
    <property type="project" value="GO_Central"/>
</dbReference>
<gene>
    <name evidence="14" type="ORF">NEMVEDRAFT_v1g134107</name>
</gene>
<comment type="similarity">
    <text evidence="11 12">Belongs to the peptidase S8 family.</text>
</comment>
<evidence type="ECO:0000256" key="10">
    <source>
        <dbReference type="PIRSR" id="PIRSR615500-1"/>
    </source>
</evidence>
<dbReference type="Gene3D" id="2.60.120.260">
    <property type="entry name" value="Galactose-binding domain-like"/>
    <property type="match status" value="1"/>
</dbReference>
<reference evidence="14 15" key="1">
    <citation type="journal article" date="2007" name="Science">
        <title>Sea anemone genome reveals ancestral eumetazoan gene repertoire and genomic organization.</title>
        <authorList>
            <person name="Putnam N.H."/>
            <person name="Srivastava M."/>
            <person name="Hellsten U."/>
            <person name="Dirks B."/>
            <person name="Chapman J."/>
            <person name="Salamov A."/>
            <person name="Terry A."/>
            <person name="Shapiro H."/>
            <person name="Lindquist E."/>
            <person name="Kapitonov V.V."/>
            <person name="Jurka J."/>
            <person name="Genikhovich G."/>
            <person name="Grigoriev I.V."/>
            <person name="Lucas S.M."/>
            <person name="Steele R.E."/>
            <person name="Finnerty J.R."/>
            <person name="Technau U."/>
            <person name="Martindale M.Q."/>
            <person name="Rokhsar D.S."/>
        </authorList>
    </citation>
    <scope>NUCLEOTIDE SEQUENCE [LARGE SCALE GENOMIC DNA]</scope>
    <source>
        <strain evidence="15">CH2 X CH6</strain>
    </source>
</reference>
<dbReference type="PhylomeDB" id="A7SVH1"/>
<dbReference type="Pfam" id="PF00082">
    <property type="entry name" value="Peptidase_S8"/>
    <property type="match status" value="1"/>
</dbReference>
<keyword evidence="15" id="KW-1185">Reference proteome</keyword>
<dbReference type="AlphaFoldDB" id="A7SVH1"/>
<dbReference type="Gene3D" id="3.40.50.200">
    <property type="entry name" value="Peptidase S8/S53 domain"/>
    <property type="match status" value="1"/>
</dbReference>
<proteinExistence type="inferred from homology"/>
<protein>
    <recommendedName>
        <fullName evidence="13">P/Homo B domain-containing protein</fullName>
    </recommendedName>
</protein>
<evidence type="ECO:0000313" key="14">
    <source>
        <dbReference type="EMBL" id="EDO32292.1"/>
    </source>
</evidence>
<dbReference type="GO" id="GO:0016485">
    <property type="term" value="P:protein processing"/>
    <property type="evidence" value="ECO:0000318"/>
    <property type="project" value="GO_Central"/>
</dbReference>
<name>A7SVH1_NEMVE</name>
<dbReference type="PROSITE" id="PS00138">
    <property type="entry name" value="SUBTILASE_SER"/>
    <property type="match status" value="1"/>
</dbReference>
<feature type="domain" description="P/Homo B" evidence="13">
    <location>
        <begin position="330"/>
        <end position="443"/>
    </location>
</feature>
<evidence type="ECO:0000256" key="12">
    <source>
        <dbReference type="RuleBase" id="RU003355"/>
    </source>
</evidence>
<comment type="cofactor">
    <cofactor evidence="1">
        <name>Ca(2+)</name>
        <dbReference type="ChEBI" id="CHEBI:29108"/>
    </cofactor>
</comment>
<evidence type="ECO:0000256" key="9">
    <source>
        <dbReference type="ARBA" id="ARBA00023180"/>
    </source>
</evidence>
<evidence type="ECO:0000256" key="2">
    <source>
        <dbReference type="ARBA" id="ARBA00022670"/>
    </source>
</evidence>
<dbReference type="SUPFAM" id="SSF49785">
    <property type="entry name" value="Galactose-binding domain-like"/>
    <property type="match status" value="1"/>
</dbReference>
<dbReference type="OMA" id="MGMEWNG"/>
<feature type="non-terminal residue" evidence="14">
    <location>
        <position position="1"/>
    </location>
</feature>
<keyword evidence="3" id="KW-0165">Cleavage on pair of basic residues</keyword>
<dbReference type="PANTHER" id="PTHR42884">
    <property type="entry name" value="PROPROTEIN CONVERTASE SUBTILISIN/KEXIN-RELATED"/>
    <property type="match status" value="1"/>
</dbReference>
<keyword evidence="8" id="KW-1015">Disulfide bond</keyword>
<evidence type="ECO:0000313" key="15">
    <source>
        <dbReference type="Proteomes" id="UP000001593"/>
    </source>
</evidence>